<accession>A0ABP6UT45</accession>
<reference evidence="3" key="1">
    <citation type="journal article" date="2019" name="Int. J. Syst. Evol. Microbiol.">
        <title>The Global Catalogue of Microorganisms (GCM) 10K type strain sequencing project: providing services to taxonomists for standard genome sequencing and annotation.</title>
        <authorList>
            <consortium name="The Broad Institute Genomics Platform"/>
            <consortium name="The Broad Institute Genome Sequencing Center for Infectious Disease"/>
            <person name="Wu L."/>
            <person name="Ma J."/>
        </authorList>
    </citation>
    <scope>NUCLEOTIDE SEQUENCE [LARGE SCALE GENOMIC DNA]</scope>
    <source>
        <strain evidence="3">JCM 17106</strain>
    </source>
</reference>
<evidence type="ECO:0000256" key="1">
    <source>
        <dbReference type="SAM" id="Phobius"/>
    </source>
</evidence>
<dbReference type="Proteomes" id="UP001500459">
    <property type="component" value="Unassembled WGS sequence"/>
</dbReference>
<evidence type="ECO:0000313" key="2">
    <source>
        <dbReference type="EMBL" id="GAA3520635.1"/>
    </source>
</evidence>
<feature type="transmembrane region" description="Helical" evidence="1">
    <location>
        <begin position="27"/>
        <end position="47"/>
    </location>
</feature>
<feature type="transmembrane region" description="Helical" evidence="1">
    <location>
        <begin position="68"/>
        <end position="86"/>
    </location>
</feature>
<dbReference type="RefSeq" id="WP_344930262.1">
    <property type="nucleotide sequence ID" value="NZ_BAABCW010000024.1"/>
</dbReference>
<evidence type="ECO:0008006" key="4">
    <source>
        <dbReference type="Google" id="ProtNLM"/>
    </source>
</evidence>
<keyword evidence="1" id="KW-0472">Membrane</keyword>
<sequence>MMTLIIVLNSNVFSGLAKRFNEGGPFFMSLILLCLIVSLGFIIFGFLNLKTDIKKSKKMISLASDTSLLGHVFGFLGSTIGLITAFDTLEAVGDISSGMMAAGLKISFLTIVFGCITFILSRIGIIILKGLHETK</sequence>
<name>A0ABP6UT45_9FLAO</name>
<organism evidence="2 3">
    <name type="scientific">Aquimarina addita</name>
    <dbReference type="NCBI Taxonomy" id="870485"/>
    <lineage>
        <taxon>Bacteria</taxon>
        <taxon>Pseudomonadati</taxon>
        <taxon>Bacteroidota</taxon>
        <taxon>Flavobacteriia</taxon>
        <taxon>Flavobacteriales</taxon>
        <taxon>Flavobacteriaceae</taxon>
        <taxon>Aquimarina</taxon>
    </lineage>
</organism>
<gene>
    <name evidence="2" type="ORF">GCM10022393_38580</name>
</gene>
<evidence type="ECO:0000313" key="3">
    <source>
        <dbReference type="Proteomes" id="UP001500459"/>
    </source>
</evidence>
<comment type="caution">
    <text evidence="2">The sequence shown here is derived from an EMBL/GenBank/DDBJ whole genome shotgun (WGS) entry which is preliminary data.</text>
</comment>
<keyword evidence="3" id="KW-1185">Reference proteome</keyword>
<feature type="transmembrane region" description="Helical" evidence="1">
    <location>
        <begin position="106"/>
        <end position="128"/>
    </location>
</feature>
<protein>
    <recommendedName>
        <fullName evidence="4">MotA/TolQ/ExbB proton channel domain-containing protein</fullName>
    </recommendedName>
</protein>
<keyword evidence="1" id="KW-1133">Transmembrane helix</keyword>
<proteinExistence type="predicted"/>
<keyword evidence="1" id="KW-0812">Transmembrane</keyword>
<dbReference type="EMBL" id="BAABCW010000024">
    <property type="protein sequence ID" value="GAA3520635.1"/>
    <property type="molecule type" value="Genomic_DNA"/>
</dbReference>